<evidence type="ECO:0000313" key="4">
    <source>
        <dbReference type="EMBL" id="AWA29174.1"/>
    </source>
</evidence>
<dbReference type="SUPFAM" id="SSF47781">
    <property type="entry name" value="RuvA domain 2-like"/>
    <property type="match status" value="1"/>
</dbReference>
<dbReference type="InterPro" id="IPR010994">
    <property type="entry name" value="RuvA_2-like"/>
</dbReference>
<comment type="similarity">
    <text evidence="1">Belongs to the DprA/Smf family.</text>
</comment>
<dbReference type="InterPro" id="IPR041614">
    <property type="entry name" value="DprA_WH"/>
</dbReference>
<dbReference type="AlphaFoldDB" id="A0A2S0RC57"/>
<sequence length="366" mass="40507">MRHTDLFYLLALQKVDGIGEINAKKLLSHFGTAQAIFSEKPQKLQKIDRIGSVTAAKLQDKSVFKKAEAELRFIESSGISATAFTDDDYPEKLRHCPDAPIVLFSKGHIDLKRKRVISIVGTREITAYGRDFCRELIAALAPLDPVIVSGFAYGVDITAHLAAVENKLQTVAILAHGLNQIYPKAHKKYLSAVMDNGGFMTEFWSSSNPIREQFLQRNRIVAGISEATIVIESAEKGGSLVTAAIANDYHRDVFAVPGRVSDKYSQGCNNLIKTQKANMLTSAADLVYMLNWDLQQPVKSVQKQLFIALDPEEQRVYDFLNKTGKELLDTIALECAVPVFRLSGILLNMELKGAVRPLPGKLFEAI</sequence>
<protein>
    <submittedName>
        <fullName evidence="4">DNA-protecting protein DprA</fullName>
    </submittedName>
</protein>
<evidence type="ECO:0000313" key="5">
    <source>
        <dbReference type="Proteomes" id="UP000244193"/>
    </source>
</evidence>
<dbReference type="InterPro" id="IPR003488">
    <property type="entry name" value="DprA"/>
</dbReference>
<reference evidence="4 5" key="1">
    <citation type="submission" date="2018-04" db="EMBL/GenBank/DDBJ databases">
        <title>Genome sequencing of Flavobacterium sp. HYN0048.</title>
        <authorList>
            <person name="Yi H."/>
            <person name="Baek C."/>
        </authorList>
    </citation>
    <scope>NUCLEOTIDE SEQUENCE [LARGE SCALE GENOMIC DNA]</scope>
    <source>
        <strain evidence="4 5">HYN0048</strain>
    </source>
</reference>
<dbReference type="SUPFAM" id="SSF102405">
    <property type="entry name" value="MCP/YpsA-like"/>
    <property type="match status" value="1"/>
</dbReference>
<dbReference type="Pfam" id="PF02481">
    <property type="entry name" value="DNA_processg_A"/>
    <property type="match status" value="1"/>
</dbReference>
<organism evidence="4 5">
    <name type="scientific">Flavobacterium magnum</name>
    <dbReference type="NCBI Taxonomy" id="2162713"/>
    <lineage>
        <taxon>Bacteria</taxon>
        <taxon>Pseudomonadati</taxon>
        <taxon>Bacteroidota</taxon>
        <taxon>Flavobacteriia</taxon>
        <taxon>Flavobacteriales</taxon>
        <taxon>Flavobacteriaceae</taxon>
        <taxon>Flavobacterium</taxon>
    </lineage>
</organism>
<dbReference type="Gene3D" id="1.10.10.10">
    <property type="entry name" value="Winged helix-like DNA-binding domain superfamily/Winged helix DNA-binding domain"/>
    <property type="match status" value="1"/>
</dbReference>
<dbReference type="RefSeq" id="WP_108369759.1">
    <property type="nucleotide sequence ID" value="NZ_CP028811.1"/>
</dbReference>
<keyword evidence="5" id="KW-1185">Reference proteome</keyword>
<evidence type="ECO:0000256" key="1">
    <source>
        <dbReference type="ARBA" id="ARBA00006525"/>
    </source>
</evidence>
<dbReference type="PANTHER" id="PTHR43022:SF1">
    <property type="entry name" value="PROTEIN SMF"/>
    <property type="match status" value="1"/>
</dbReference>
<gene>
    <name evidence="4" type="primary">dprA</name>
    <name evidence="4" type="ORF">HYN48_03215</name>
</gene>
<name>A0A2S0RC57_9FLAO</name>
<dbReference type="GO" id="GO:0009294">
    <property type="term" value="P:DNA-mediated transformation"/>
    <property type="evidence" value="ECO:0007669"/>
    <property type="project" value="InterPro"/>
</dbReference>
<dbReference type="Gene3D" id="3.40.50.450">
    <property type="match status" value="1"/>
</dbReference>
<dbReference type="InterPro" id="IPR057666">
    <property type="entry name" value="DrpA_SLOG"/>
</dbReference>
<dbReference type="InterPro" id="IPR036388">
    <property type="entry name" value="WH-like_DNA-bd_sf"/>
</dbReference>
<dbReference type="Proteomes" id="UP000244193">
    <property type="component" value="Chromosome"/>
</dbReference>
<evidence type="ECO:0000259" key="2">
    <source>
        <dbReference type="Pfam" id="PF02481"/>
    </source>
</evidence>
<dbReference type="Pfam" id="PF17782">
    <property type="entry name" value="WHD_DprA"/>
    <property type="match status" value="1"/>
</dbReference>
<feature type="domain" description="Smf/DprA SLOG" evidence="2">
    <location>
        <begin position="83"/>
        <end position="290"/>
    </location>
</feature>
<accession>A0A2S0RC57</accession>
<dbReference type="OrthoDB" id="9785707at2"/>
<evidence type="ECO:0000259" key="3">
    <source>
        <dbReference type="Pfam" id="PF17782"/>
    </source>
</evidence>
<dbReference type="PANTHER" id="PTHR43022">
    <property type="entry name" value="PROTEIN SMF"/>
    <property type="match status" value="1"/>
</dbReference>
<proteinExistence type="inferred from homology"/>
<dbReference type="NCBIfam" id="TIGR00732">
    <property type="entry name" value="dprA"/>
    <property type="match status" value="1"/>
</dbReference>
<dbReference type="Pfam" id="PF14520">
    <property type="entry name" value="HHH_5"/>
    <property type="match status" value="1"/>
</dbReference>
<feature type="domain" description="DprA winged helix" evidence="3">
    <location>
        <begin position="308"/>
        <end position="361"/>
    </location>
</feature>
<dbReference type="EMBL" id="CP028811">
    <property type="protein sequence ID" value="AWA29174.1"/>
    <property type="molecule type" value="Genomic_DNA"/>
</dbReference>
<dbReference type="KEGG" id="fmg:HYN48_03215"/>